<sequence>MSVNKGFTLTELLIAVAIVAITASVAYPSYVEYVQDGRRSQAQQQMLEMAGVIERIYSRNSGYPDASLLTDLPESKFYTFKYIPTDKPNGAVGQYRNLGYQFTATPIVGKAQAADRCGVLSINHLGEQGPKNNDCWQ</sequence>
<dbReference type="SUPFAM" id="SSF54523">
    <property type="entry name" value="Pili subunits"/>
    <property type="match status" value="1"/>
</dbReference>
<evidence type="ECO:0000313" key="4">
    <source>
        <dbReference type="Proteomes" id="UP000646877"/>
    </source>
</evidence>
<dbReference type="Proteomes" id="UP000646877">
    <property type="component" value="Unassembled WGS sequence"/>
</dbReference>
<organism evidence="2 4">
    <name type="scientific">Pseudoalteromonas maricaloris</name>
    <dbReference type="NCBI Taxonomy" id="184924"/>
    <lineage>
        <taxon>Bacteria</taxon>
        <taxon>Pseudomonadati</taxon>
        <taxon>Pseudomonadota</taxon>
        <taxon>Gammaproteobacteria</taxon>
        <taxon>Alteromonadales</taxon>
        <taxon>Pseudoalteromonadaceae</taxon>
        <taxon>Pseudoalteromonas</taxon>
    </lineage>
</organism>
<keyword evidence="1" id="KW-1133">Transmembrane helix</keyword>
<dbReference type="InterPro" id="IPR045584">
    <property type="entry name" value="Pilin-like"/>
</dbReference>
<keyword evidence="1" id="KW-0472">Membrane</keyword>
<evidence type="ECO:0000313" key="2">
    <source>
        <dbReference type="EMBL" id="NLR23244.1"/>
    </source>
</evidence>
<dbReference type="Pfam" id="PF16732">
    <property type="entry name" value="ComP_DUS"/>
    <property type="match status" value="1"/>
</dbReference>
<dbReference type="RefSeq" id="WP_099028967.1">
    <property type="nucleotide sequence ID" value="NZ_CBCSDF010000007.1"/>
</dbReference>
<name>A0A8I2H926_9GAMM</name>
<keyword evidence="5" id="KW-1185">Reference proteome</keyword>
<dbReference type="EMBL" id="WEIA01000013">
    <property type="protein sequence ID" value="NLR23244.1"/>
    <property type="molecule type" value="Genomic_DNA"/>
</dbReference>
<dbReference type="InterPro" id="IPR012902">
    <property type="entry name" value="N_methyl_site"/>
</dbReference>
<protein>
    <submittedName>
        <fullName evidence="2">Type IV pilin protein</fullName>
    </submittedName>
</protein>
<dbReference type="Proteomes" id="UP001304419">
    <property type="component" value="Chromosome 1"/>
</dbReference>
<proteinExistence type="predicted"/>
<gene>
    <name evidence="2" type="ORF">F9Y85_18390</name>
    <name evidence="3" type="ORF">R5H13_02055</name>
</gene>
<dbReference type="NCBIfam" id="TIGR02532">
    <property type="entry name" value="IV_pilin_GFxxxE"/>
    <property type="match status" value="1"/>
</dbReference>
<dbReference type="EMBL" id="CP137578">
    <property type="protein sequence ID" value="WOX29076.1"/>
    <property type="molecule type" value="Genomic_DNA"/>
</dbReference>
<dbReference type="GO" id="GO:0043683">
    <property type="term" value="P:type IV pilus assembly"/>
    <property type="evidence" value="ECO:0007669"/>
    <property type="project" value="InterPro"/>
</dbReference>
<dbReference type="AlphaFoldDB" id="A0A8I2H926"/>
<feature type="transmembrane region" description="Helical" evidence="1">
    <location>
        <begin position="12"/>
        <end position="31"/>
    </location>
</feature>
<evidence type="ECO:0000313" key="5">
    <source>
        <dbReference type="Proteomes" id="UP001304419"/>
    </source>
</evidence>
<evidence type="ECO:0000256" key="1">
    <source>
        <dbReference type="SAM" id="Phobius"/>
    </source>
</evidence>
<reference evidence="3 5" key="2">
    <citation type="submission" date="2023-10" db="EMBL/GenBank/DDBJ databases">
        <title>To unveil natural product biosynthetic capacity in Pseudoalteromonas.</title>
        <authorList>
            <person name="Wang J."/>
        </authorList>
    </citation>
    <scope>NUCLEOTIDE SEQUENCE [LARGE SCALE GENOMIC DNA]</scope>
    <source>
        <strain evidence="3 5">DSM 15914</strain>
    </source>
</reference>
<reference evidence="2" key="1">
    <citation type="submission" date="2019-10" db="EMBL/GenBank/DDBJ databases">
        <authorList>
            <person name="Paulsen S."/>
        </authorList>
    </citation>
    <scope>NUCLEOTIDE SEQUENCE</scope>
    <source>
        <strain evidence="2">LMG 19692</strain>
    </source>
</reference>
<dbReference type="InterPro" id="IPR031982">
    <property type="entry name" value="PilE-like"/>
</dbReference>
<evidence type="ECO:0000313" key="3">
    <source>
        <dbReference type="EMBL" id="WOX29076.1"/>
    </source>
</evidence>
<dbReference type="Pfam" id="PF07963">
    <property type="entry name" value="N_methyl"/>
    <property type="match status" value="1"/>
</dbReference>
<accession>A0A8I2H926</accession>
<keyword evidence="1" id="KW-0812">Transmembrane</keyword>
<dbReference type="Gene3D" id="3.30.700.10">
    <property type="entry name" value="Glycoprotein, Type 4 Pilin"/>
    <property type="match status" value="1"/>
</dbReference>